<evidence type="ECO:0000313" key="2">
    <source>
        <dbReference type="Proteomes" id="UP000266861"/>
    </source>
</evidence>
<evidence type="ECO:0000313" key="1">
    <source>
        <dbReference type="EMBL" id="RHZ80103.1"/>
    </source>
</evidence>
<organism evidence="1 2">
    <name type="scientific">Diversispora epigaea</name>
    <dbReference type="NCBI Taxonomy" id="1348612"/>
    <lineage>
        <taxon>Eukaryota</taxon>
        <taxon>Fungi</taxon>
        <taxon>Fungi incertae sedis</taxon>
        <taxon>Mucoromycota</taxon>
        <taxon>Glomeromycotina</taxon>
        <taxon>Glomeromycetes</taxon>
        <taxon>Diversisporales</taxon>
        <taxon>Diversisporaceae</taxon>
        <taxon>Diversispora</taxon>
    </lineage>
</organism>
<dbReference type="Proteomes" id="UP000266861">
    <property type="component" value="Unassembled WGS sequence"/>
</dbReference>
<protein>
    <submittedName>
        <fullName evidence="1">Uncharacterized protein</fullName>
    </submittedName>
</protein>
<comment type="caution">
    <text evidence="1">The sequence shown here is derived from an EMBL/GenBank/DDBJ whole genome shotgun (WGS) entry which is preliminary data.</text>
</comment>
<keyword evidence="2" id="KW-1185">Reference proteome</keyword>
<name>A0A397J4U9_9GLOM</name>
<proteinExistence type="predicted"/>
<dbReference type="AlphaFoldDB" id="A0A397J4U9"/>
<dbReference type="EMBL" id="PQFF01000130">
    <property type="protein sequence ID" value="RHZ80103.1"/>
    <property type="molecule type" value="Genomic_DNA"/>
</dbReference>
<accession>A0A397J4U9</accession>
<reference evidence="1 2" key="1">
    <citation type="submission" date="2018-08" db="EMBL/GenBank/DDBJ databases">
        <title>Genome and evolution of the arbuscular mycorrhizal fungus Diversispora epigaea (formerly Glomus versiforme) and its bacterial endosymbionts.</title>
        <authorList>
            <person name="Sun X."/>
            <person name="Fei Z."/>
            <person name="Harrison M."/>
        </authorList>
    </citation>
    <scope>NUCLEOTIDE SEQUENCE [LARGE SCALE GENOMIC DNA]</scope>
    <source>
        <strain evidence="1 2">IT104</strain>
    </source>
</reference>
<gene>
    <name evidence="1" type="ORF">Glove_139g42</name>
</gene>
<sequence length="75" mass="8736">MNSFRNNNNNKNSNIEDEKYLLPWDYSDYDTDDDSDIVNQQNLLLSFSGNATTSKARSCKTAAQFSIFIMEIYYM</sequence>